<organism evidence="5 6">
    <name type="scientific">Acaulospora morrowiae</name>
    <dbReference type="NCBI Taxonomy" id="94023"/>
    <lineage>
        <taxon>Eukaryota</taxon>
        <taxon>Fungi</taxon>
        <taxon>Fungi incertae sedis</taxon>
        <taxon>Mucoromycota</taxon>
        <taxon>Glomeromycotina</taxon>
        <taxon>Glomeromycetes</taxon>
        <taxon>Diversisporales</taxon>
        <taxon>Acaulosporaceae</taxon>
        <taxon>Acaulospora</taxon>
    </lineage>
</organism>
<dbReference type="PANTHER" id="PTHR15502:SF7">
    <property type="entry name" value="CALCINEURIN-BINDING PROTEIN CABIN-1"/>
    <property type="match status" value="1"/>
</dbReference>
<dbReference type="Gene3D" id="1.25.40.10">
    <property type="entry name" value="Tetratricopeptide repeat domain"/>
    <property type="match status" value="1"/>
</dbReference>
<evidence type="ECO:0000256" key="4">
    <source>
        <dbReference type="SAM" id="MobiDB-lite"/>
    </source>
</evidence>
<accession>A0A9N8YQ02</accession>
<dbReference type="PANTHER" id="PTHR15502">
    <property type="entry name" value="CALCINEURIN-BINDING PROTEIN CABIN 1-RELATED"/>
    <property type="match status" value="1"/>
</dbReference>
<comment type="subcellular location">
    <subcellularLocation>
        <location evidence="1">Nucleus</location>
    </subcellularLocation>
</comment>
<evidence type="ECO:0000256" key="3">
    <source>
        <dbReference type="ARBA" id="ARBA00023242"/>
    </source>
</evidence>
<protein>
    <submittedName>
        <fullName evidence="5">6271_t:CDS:1</fullName>
    </submittedName>
</protein>
<dbReference type="OrthoDB" id="77564at2759"/>
<sequence length="1607" mass="185717">MSTIKFTPLNAPSTHSQAQIQVDPLEAPFRECEKEYNLALRRDPSSAKETYVSLLRHDIIKNPLYQMENNGIKLSPRITRLKYCIMRNYAEILEEEYKTLKAKIAAQNAIEYYCRALNIDPSDYSIWLRVGRLAMSEELNDRELALYAFNQALKDFLNKTNRDGTRSEPIVTTPHHSQAFEELCRLLYDFGDFTACLSTVDKGLMIDPCNRILLQLRYQLLTDTWIRFSLPINYYDNATPVIQPVCSELIPRRVKSSGFYQLSKEKTDLTFNVKLNQVTWVGLGEALLHAFDVLMSDQNDLGNCDSMVKKNQRILIELQSCSYSNSTISNEVSGSSQKRKRKIEVATEAEDRSTNGRVNRWASKRTETIETFNRQRDEAASDFTDKIISLMAKFDSDYCLVNQQPDVEDQIEQFLRYFNKIWTFHVSNEDQGNLIDHVANKTGQKTTSDPRYYMFVPNTNPPPSSSYFNEISDTEGTLIPFVNKLNNHNSGIVDCLCKYITHLLGSFVNLDDGTEKSLWLCRWPGGLKEIAREILQRVDMDLLSILDSLCKNWDEKGNCAEMLMNINDGNIAKDYKQKMEILMAVYELLLDTQISWTWAPSIESSTHNSEISSGLQFTLTNYIDCFIRSSFYMSDFLTIAKSQAPTSGPDVEKWDYYYNKWKNWASQLSVRYWWCVARMEIWKGALDASINFLDTCKRTYLSGGYNDGIIIANCAYDAQINVPEIDRKIWTIQSRKNQPEDEWTRTIDNFADSIKFLYHWVSDTFDSDRVVLFWVTINTVNESLANVIELLSNQHPLAMLSTIDRKKFNPCFRLLFRISLEVLFPRSLVLKDAISDPLNILCVRTWVLFSYLLKEKMIDKLADDFAEFLEVVHDQLGERHICGMDNGIFLKFVITALQYLHLKDYRFQEYQCCHCLYRVSLTVDSTPPNDHQTPSVDLDHQTAQLLFREIRNYLNLKSRKSYKTWAIKNDVKETLDKMATLVAPPSENRFAQCSWKTQHFLDDDINFYDAVRYQEHSDDITDLEKISDQEPVARSDLSDLYYFRGKILLNQFKIRSKPNATKAMETLEKAIEQFTFDIRSNPLRFASWYALGICYANLANETLSWSAEEILNNRSKITEYQKKSFNCFLRGAKVIHWFSDRNASTPQFEVIRFWRDFGYQVYSMMTEPMSMEAFELSPIHAESRRKPTPDQACQFAAVCFGRALQLEVQLAQEHDEQQNDAENDTPMGTPNDIDTTPIQTPNGSTNESSNASTNGSAEKNIIRDWRIPYMIGKCYKKLKKSPEVVISLFKLAVERTPESSGITGQEKILDAEYKLTSSLAKYLITSKIKPSIVEKSIGVSLEMDNGVMDYTNEGDIFNIQKPEYQRAYNLICTKLENIRKADKNKWYHRPVFRQAWLTYHVEEKPEEAKTILQSLFQLKTHISKPMMNVWRPEFERAGRHYVYVHEYILLLIELAKKTGDLNMLETMEARLARSIVVLLKPDIIRIKMENATRDVEQAQQPKQQPMVSIELYSPVNDLFDVPANTEQARTPSTLEHQDIEGEPESSNHEQVSLPVNEHNSELSNVMSVAALISHDDLPMTIDFVKECDKDLANELIADQPMNEVHGE</sequence>
<feature type="region of interest" description="Disordered" evidence="4">
    <location>
        <begin position="1527"/>
        <end position="1552"/>
    </location>
</feature>
<keyword evidence="3" id="KW-0539">Nucleus</keyword>
<evidence type="ECO:0000256" key="2">
    <source>
        <dbReference type="ARBA" id="ARBA00007335"/>
    </source>
</evidence>
<reference evidence="5" key="1">
    <citation type="submission" date="2021-06" db="EMBL/GenBank/DDBJ databases">
        <authorList>
            <person name="Kallberg Y."/>
            <person name="Tangrot J."/>
            <person name="Rosling A."/>
        </authorList>
    </citation>
    <scope>NUCLEOTIDE SEQUENCE</scope>
    <source>
        <strain evidence="5">CL551</strain>
    </source>
</reference>
<dbReference type="GO" id="GO:0006325">
    <property type="term" value="P:chromatin organization"/>
    <property type="evidence" value="ECO:0007669"/>
    <property type="project" value="InterPro"/>
</dbReference>
<comment type="similarity">
    <text evidence="2">Belongs to the HIR3 family.</text>
</comment>
<feature type="compositionally biased region" description="Polar residues" evidence="4">
    <location>
        <begin position="1226"/>
        <end position="1257"/>
    </location>
</feature>
<dbReference type="GO" id="GO:0000417">
    <property type="term" value="C:HIR complex"/>
    <property type="evidence" value="ECO:0007669"/>
    <property type="project" value="TreeGrafter"/>
</dbReference>
<dbReference type="GO" id="GO:0031491">
    <property type="term" value="F:nucleosome binding"/>
    <property type="evidence" value="ECO:0007669"/>
    <property type="project" value="TreeGrafter"/>
</dbReference>
<dbReference type="Proteomes" id="UP000789342">
    <property type="component" value="Unassembled WGS sequence"/>
</dbReference>
<gene>
    <name evidence="5" type="ORF">AMORRO_LOCUS158</name>
</gene>
<dbReference type="InterPro" id="IPR011990">
    <property type="entry name" value="TPR-like_helical_dom_sf"/>
</dbReference>
<name>A0A9N8YQ02_9GLOM</name>
<feature type="region of interest" description="Disordered" evidence="4">
    <location>
        <begin position="1212"/>
        <end position="1257"/>
    </location>
</feature>
<comment type="caution">
    <text evidence="5">The sequence shown here is derived from an EMBL/GenBank/DDBJ whole genome shotgun (WGS) entry which is preliminary data.</text>
</comment>
<keyword evidence="6" id="KW-1185">Reference proteome</keyword>
<evidence type="ECO:0000313" key="6">
    <source>
        <dbReference type="Proteomes" id="UP000789342"/>
    </source>
</evidence>
<dbReference type="GO" id="GO:0005634">
    <property type="term" value="C:nucleus"/>
    <property type="evidence" value="ECO:0007669"/>
    <property type="project" value="UniProtKB-SubCell"/>
</dbReference>
<evidence type="ECO:0000313" key="5">
    <source>
        <dbReference type="EMBL" id="CAG8439328.1"/>
    </source>
</evidence>
<proteinExistence type="inferred from homology"/>
<dbReference type="InterPro" id="IPR033053">
    <property type="entry name" value="Hir3/CABIN1"/>
</dbReference>
<evidence type="ECO:0000256" key="1">
    <source>
        <dbReference type="ARBA" id="ARBA00004123"/>
    </source>
</evidence>
<dbReference type="SUPFAM" id="SSF48452">
    <property type="entry name" value="TPR-like"/>
    <property type="match status" value="1"/>
</dbReference>
<dbReference type="EMBL" id="CAJVPV010000033">
    <property type="protein sequence ID" value="CAG8439328.1"/>
    <property type="molecule type" value="Genomic_DNA"/>
</dbReference>
<feature type="compositionally biased region" description="Basic and acidic residues" evidence="4">
    <location>
        <begin position="343"/>
        <end position="354"/>
    </location>
</feature>
<feature type="region of interest" description="Disordered" evidence="4">
    <location>
        <begin position="331"/>
        <end position="356"/>
    </location>
</feature>